<reference evidence="1" key="1">
    <citation type="submission" date="2021-02" db="EMBL/GenBank/DDBJ databases">
        <authorList>
            <person name="Nowell W R."/>
        </authorList>
    </citation>
    <scope>NUCLEOTIDE SEQUENCE</scope>
</reference>
<protein>
    <submittedName>
        <fullName evidence="1">Uncharacterized protein</fullName>
    </submittedName>
</protein>
<accession>A0A816Q8B4</accession>
<dbReference type="Proteomes" id="UP000663856">
    <property type="component" value="Unassembled WGS sequence"/>
</dbReference>
<feature type="non-terminal residue" evidence="1">
    <location>
        <position position="1"/>
    </location>
</feature>
<comment type="caution">
    <text evidence="1">The sequence shown here is derived from an EMBL/GenBank/DDBJ whole genome shotgun (WGS) entry which is preliminary data.</text>
</comment>
<sequence length="35" mass="3992">HRFTISIDSQPDKVDKHVTILLSYQRVAHNSTPST</sequence>
<evidence type="ECO:0000313" key="1">
    <source>
        <dbReference type="EMBL" id="CAF2058570.1"/>
    </source>
</evidence>
<organism evidence="1 2">
    <name type="scientific">Rotaria magnacalcarata</name>
    <dbReference type="NCBI Taxonomy" id="392030"/>
    <lineage>
        <taxon>Eukaryota</taxon>
        <taxon>Metazoa</taxon>
        <taxon>Spiralia</taxon>
        <taxon>Gnathifera</taxon>
        <taxon>Rotifera</taxon>
        <taxon>Eurotatoria</taxon>
        <taxon>Bdelloidea</taxon>
        <taxon>Philodinida</taxon>
        <taxon>Philodinidae</taxon>
        <taxon>Rotaria</taxon>
    </lineage>
</organism>
<name>A0A816Q8B4_9BILA</name>
<proteinExistence type="predicted"/>
<evidence type="ECO:0000313" key="2">
    <source>
        <dbReference type="Proteomes" id="UP000663856"/>
    </source>
</evidence>
<gene>
    <name evidence="1" type="ORF">WKI299_LOCUS11657</name>
</gene>
<dbReference type="EMBL" id="CAJNRF010004311">
    <property type="protein sequence ID" value="CAF2058570.1"/>
    <property type="molecule type" value="Genomic_DNA"/>
</dbReference>
<dbReference type="AlphaFoldDB" id="A0A816Q8B4"/>